<dbReference type="EMBL" id="JBHTHR010000011">
    <property type="protein sequence ID" value="MFD0799937.1"/>
    <property type="molecule type" value="Genomic_DNA"/>
</dbReference>
<feature type="transmembrane region" description="Helical" evidence="1">
    <location>
        <begin position="97"/>
        <end position="118"/>
    </location>
</feature>
<accession>A0ABW3B9C2</accession>
<evidence type="ECO:0000313" key="2">
    <source>
        <dbReference type="EMBL" id="MFD0799937.1"/>
    </source>
</evidence>
<dbReference type="Proteomes" id="UP001596956">
    <property type="component" value="Unassembled WGS sequence"/>
</dbReference>
<gene>
    <name evidence="2" type="ORF">ACFQZU_01195</name>
</gene>
<feature type="transmembrane region" description="Helical" evidence="1">
    <location>
        <begin position="139"/>
        <end position="156"/>
    </location>
</feature>
<keyword evidence="1" id="KW-0472">Membrane</keyword>
<name>A0ABW3B9C2_9ACTN</name>
<keyword evidence="1" id="KW-0812">Transmembrane</keyword>
<sequence>MTGEKNPSEWPLSRSALLNLPVWLLGLAVPRLRPWIAMVFEARDEMREGVTDRSRPEYRYTLIFYSWIMFSGVVMMVFWGVIWGFGLDEHPYGVTVMFTQATFVSFVMGQLVVNIIELPRGVVFHRKSNKPVFRSLPDSFRVSVASVVFVISFLIFI</sequence>
<keyword evidence="1" id="KW-1133">Transmembrane helix</keyword>
<feature type="transmembrane region" description="Helical" evidence="1">
    <location>
        <begin position="62"/>
        <end position="85"/>
    </location>
</feature>
<proteinExistence type="predicted"/>
<evidence type="ECO:0000313" key="3">
    <source>
        <dbReference type="Proteomes" id="UP001596956"/>
    </source>
</evidence>
<reference evidence="3" key="1">
    <citation type="journal article" date="2019" name="Int. J. Syst. Evol. Microbiol.">
        <title>The Global Catalogue of Microorganisms (GCM) 10K type strain sequencing project: providing services to taxonomists for standard genome sequencing and annotation.</title>
        <authorList>
            <consortium name="The Broad Institute Genomics Platform"/>
            <consortium name="The Broad Institute Genome Sequencing Center for Infectious Disease"/>
            <person name="Wu L."/>
            <person name="Ma J."/>
        </authorList>
    </citation>
    <scope>NUCLEOTIDE SEQUENCE [LARGE SCALE GENOMIC DNA]</scope>
    <source>
        <strain evidence="3">CCUG 63369</strain>
    </source>
</reference>
<comment type="caution">
    <text evidence="2">The sequence shown here is derived from an EMBL/GenBank/DDBJ whole genome shotgun (WGS) entry which is preliminary data.</text>
</comment>
<organism evidence="2 3">
    <name type="scientific">Streptomonospora algeriensis</name>
    <dbReference type="NCBI Taxonomy" id="995084"/>
    <lineage>
        <taxon>Bacteria</taxon>
        <taxon>Bacillati</taxon>
        <taxon>Actinomycetota</taxon>
        <taxon>Actinomycetes</taxon>
        <taxon>Streptosporangiales</taxon>
        <taxon>Nocardiopsidaceae</taxon>
        <taxon>Streptomonospora</taxon>
    </lineage>
</organism>
<evidence type="ECO:0000256" key="1">
    <source>
        <dbReference type="SAM" id="Phobius"/>
    </source>
</evidence>
<protein>
    <submittedName>
        <fullName evidence="2">Uncharacterized protein</fullName>
    </submittedName>
</protein>
<keyword evidence="3" id="KW-1185">Reference proteome</keyword>